<keyword evidence="6" id="KW-1185">Reference proteome</keyword>
<gene>
    <name evidence="5" type="ORF">Tsubulata_032071</name>
</gene>
<dbReference type="SMART" id="SM00028">
    <property type="entry name" value="TPR"/>
    <property type="match status" value="1"/>
</dbReference>
<dbReference type="PANTHER" id="PTHR22904:SF533">
    <property type="entry name" value="HSP70-HSP90 ORGANIZING PROTEIN 3"/>
    <property type="match status" value="1"/>
</dbReference>
<keyword evidence="1" id="KW-0677">Repeat</keyword>
<accession>A0A9Q0GB21</accession>
<feature type="region of interest" description="Disordered" evidence="4">
    <location>
        <begin position="165"/>
        <end position="192"/>
    </location>
</feature>
<protein>
    <submittedName>
        <fullName evidence="5">Uncharacterized protein</fullName>
    </submittedName>
</protein>
<dbReference type="EMBL" id="JAKUCV010001686">
    <property type="protein sequence ID" value="KAJ4845409.1"/>
    <property type="molecule type" value="Genomic_DNA"/>
</dbReference>
<dbReference type="OrthoDB" id="2423701at2759"/>
<evidence type="ECO:0000313" key="5">
    <source>
        <dbReference type="EMBL" id="KAJ4845409.1"/>
    </source>
</evidence>
<dbReference type="PROSITE" id="PS50005">
    <property type="entry name" value="TPR"/>
    <property type="match status" value="1"/>
</dbReference>
<keyword evidence="2 3" id="KW-0802">TPR repeat</keyword>
<comment type="caution">
    <text evidence="5">The sequence shown here is derived from an EMBL/GenBank/DDBJ whole genome shotgun (WGS) entry which is preliminary data.</text>
</comment>
<sequence length="296" mass="32510">MFCILFFTVICIVFLRYTAVISVINHGTKPKPKATQRSLLGVLCHRQALHGRHYPRPYQQRPLLQPLCRPRLPSQLCRCPRRLQETVELKPDWSKRYYRLGAVYLSLHQAQEAVSAYRKGLEIDPSNEGLKVGLADAQSAAAEVGCVGSVVVCISGCEERKEKMNGGWPKPTLWPPIPASRGGNGGDDSRIQRRLGVDPAEQTAGGVLHHTGPPFDGDGASRCGSWKFFLCSPLSLPRPLPQPPSTLSSIGVTSPPGLHLLDFLCKSRCSISPLLSFDPPPRSSLPTDATVMWWLG</sequence>
<dbReference type="Pfam" id="PF00515">
    <property type="entry name" value="TPR_1"/>
    <property type="match status" value="1"/>
</dbReference>
<dbReference type="PROSITE" id="PS50293">
    <property type="entry name" value="TPR_REGION"/>
    <property type="match status" value="1"/>
</dbReference>
<evidence type="ECO:0000256" key="1">
    <source>
        <dbReference type="ARBA" id="ARBA00022737"/>
    </source>
</evidence>
<dbReference type="InterPro" id="IPR011990">
    <property type="entry name" value="TPR-like_helical_dom_sf"/>
</dbReference>
<dbReference type="InterPro" id="IPR019734">
    <property type="entry name" value="TPR_rpt"/>
</dbReference>
<dbReference type="Gene3D" id="1.25.40.10">
    <property type="entry name" value="Tetratricopeptide repeat domain"/>
    <property type="match status" value="1"/>
</dbReference>
<reference evidence="5" key="1">
    <citation type="submission" date="2022-02" db="EMBL/GenBank/DDBJ databases">
        <authorList>
            <person name="Henning P.M."/>
            <person name="McCubbin A.G."/>
            <person name="Shore J.S."/>
        </authorList>
    </citation>
    <scope>NUCLEOTIDE SEQUENCE</scope>
    <source>
        <strain evidence="5">F60SS</strain>
        <tissue evidence="5">Leaves</tissue>
    </source>
</reference>
<reference evidence="5" key="2">
    <citation type="journal article" date="2023" name="Plants (Basel)">
        <title>Annotation of the Turnera subulata (Passifloraceae) Draft Genome Reveals the S-Locus Evolved after the Divergence of Turneroideae from Passifloroideae in a Stepwise Manner.</title>
        <authorList>
            <person name="Henning P.M."/>
            <person name="Roalson E.H."/>
            <person name="Mir W."/>
            <person name="McCubbin A.G."/>
            <person name="Shore J.S."/>
        </authorList>
    </citation>
    <scope>NUCLEOTIDE SEQUENCE</scope>
    <source>
        <strain evidence="5">F60SS</strain>
    </source>
</reference>
<organism evidence="5 6">
    <name type="scientific">Turnera subulata</name>
    <dbReference type="NCBI Taxonomy" id="218843"/>
    <lineage>
        <taxon>Eukaryota</taxon>
        <taxon>Viridiplantae</taxon>
        <taxon>Streptophyta</taxon>
        <taxon>Embryophyta</taxon>
        <taxon>Tracheophyta</taxon>
        <taxon>Spermatophyta</taxon>
        <taxon>Magnoliopsida</taxon>
        <taxon>eudicotyledons</taxon>
        <taxon>Gunneridae</taxon>
        <taxon>Pentapetalae</taxon>
        <taxon>rosids</taxon>
        <taxon>fabids</taxon>
        <taxon>Malpighiales</taxon>
        <taxon>Passifloraceae</taxon>
        <taxon>Turnera</taxon>
    </lineage>
</organism>
<evidence type="ECO:0000256" key="4">
    <source>
        <dbReference type="SAM" id="MobiDB-lite"/>
    </source>
</evidence>
<evidence type="ECO:0000313" key="6">
    <source>
        <dbReference type="Proteomes" id="UP001141552"/>
    </source>
</evidence>
<feature type="repeat" description="TPR" evidence="3">
    <location>
        <begin position="94"/>
        <end position="127"/>
    </location>
</feature>
<dbReference type="PANTHER" id="PTHR22904">
    <property type="entry name" value="TPR REPEAT CONTAINING PROTEIN"/>
    <property type="match status" value="1"/>
</dbReference>
<proteinExistence type="predicted"/>
<evidence type="ECO:0000256" key="2">
    <source>
        <dbReference type="ARBA" id="ARBA00022803"/>
    </source>
</evidence>
<dbReference type="AlphaFoldDB" id="A0A9Q0GB21"/>
<dbReference type="GO" id="GO:0051879">
    <property type="term" value="F:Hsp90 protein binding"/>
    <property type="evidence" value="ECO:0007669"/>
    <property type="project" value="TreeGrafter"/>
</dbReference>
<dbReference type="Proteomes" id="UP001141552">
    <property type="component" value="Unassembled WGS sequence"/>
</dbReference>
<dbReference type="SUPFAM" id="SSF48452">
    <property type="entry name" value="TPR-like"/>
    <property type="match status" value="1"/>
</dbReference>
<name>A0A9Q0GB21_9ROSI</name>
<evidence type="ECO:0000256" key="3">
    <source>
        <dbReference type="PROSITE-ProRule" id="PRU00339"/>
    </source>
</evidence>